<proteinExistence type="predicted"/>
<dbReference type="Proteomes" id="UP001732700">
    <property type="component" value="Chromosome 2D"/>
</dbReference>
<evidence type="ECO:0000313" key="2">
    <source>
        <dbReference type="Proteomes" id="UP001732700"/>
    </source>
</evidence>
<evidence type="ECO:0000313" key="1">
    <source>
        <dbReference type="EnsemblPlants" id="AVESA.00010b.r2.2DG0327450.1.CDS.1"/>
    </source>
</evidence>
<name>A0ACD5UWJ9_AVESA</name>
<sequence length="669" mass="74803">MSIVKEEAATDEEQEQSLKPKPLLSVAAPMFPAPSGYALASKSVDQPLLNLTTTFRPSSSAGQPSPVPASFDAPICVEGTPISGEFSTPRDEDESSSRKDYKRSRELKKLALVRRSIKRARPTKDSDEANAKLRSRKSVPNKELCVWQPSLSDNPRASAEETMIMFDSLRRRTMQLDEKKDSTKRADLKAGALMMQNNMRINNAKMVGHVPGIEVGDIFFYRIEMCIVGLHAPAMAGIDYMPLRSVGKDETLAVCIISSGGYENEEDDTDILVYTGQGGNSRGKEKHDQKLERGNLALMNSKNKNTQIRVVRSTHDPFRHSEKIYIYDGLYRIEESWMEKAKNGFNVFKYKLRREPGQPDGISVWKIAQKWKENPATRENVIQLDLSSNVENLPVCLVNDVGNVNGSIHFNYVTGVKYLRPLSREKQLQSCKCPSVCLPGDTDCSCVQQNGGDLPYTSSGLLVKHTPMLYECSSNCLCSENCRNRVTQKGIILNFEVFWTGDRGWGLRSWDPIHAGAFICEYAGEVINEAKMNVDVKGDDYIFDTSCPSDKVSRWNQGTELLEKTSTSAITESFKQLPIIISAKDSGNVARFLNHSCSPNLLWQAVQYDHGDDRYPHIMFFAIKHIPPMTELTYDYGTRGAPPGFEGQSRKVCKLKPCLCGSTNCRGCF</sequence>
<reference evidence="1" key="1">
    <citation type="submission" date="2021-05" db="EMBL/GenBank/DDBJ databases">
        <authorList>
            <person name="Scholz U."/>
            <person name="Mascher M."/>
            <person name="Fiebig A."/>
        </authorList>
    </citation>
    <scope>NUCLEOTIDE SEQUENCE [LARGE SCALE GENOMIC DNA]</scope>
</reference>
<organism evidence="1 2">
    <name type="scientific">Avena sativa</name>
    <name type="common">Oat</name>
    <dbReference type="NCBI Taxonomy" id="4498"/>
    <lineage>
        <taxon>Eukaryota</taxon>
        <taxon>Viridiplantae</taxon>
        <taxon>Streptophyta</taxon>
        <taxon>Embryophyta</taxon>
        <taxon>Tracheophyta</taxon>
        <taxon>Spermatophyta</taxon>
        <taxon>Magnoliopsida</taxon>
        <taxon>Liliopsida</taxon>
        <taxon>Poales</taxon>
        <taxon>Poaceae</taxon>
        <taxon>BOP clade</taxon>
        <taxon>Pooideae</taxon>
        <taxon>Poodae</taxon>
        <taxon>Poeae</taxon>
        <taxon>Poeae Chloroplast Group 1 (Aveneae type)</taxon>
        <taxon>Aveninae</taxon>
        <taxon>Avena</taxon>
    </lineage>
</organism>
<accession>A0ACD5UWJ9</accession>
<reference evidence="1" key="2">
    <citation type="submission" date="2025-09" db="UniProtKB">
        <authorList>
            <consortium name="EnsemblPlants"/>
        </authorList>
    </citation>
    <scope>IDENTIFICATION</scope>
</reference>
<protein>
    <submittedName>
        <fullName evidence="1">Uncharacterized protein</fullName>
    </submittedName>
</protein>
<keyword evidence="2" id="KW-1185">Reference proteome</keyword>
<dbReference type="EnsemblPlants" id="AVESA.00010b.r2.2DG0327450.1">
    <property type="protein sequence ID" value="AVESA.00010b.r2.2DG0327450.1.CDS.1"/>
    <property type="gene ID" value="AVESA.00010b.r2.2DG0327450"/>
</dbReference>